<accession>A0A1X1YAT2</accession>
<keyword evidence="3" id="KW-1185">Reference proteome</keyword>
<organism evidence="2 3">
    <name type="scientific">Mycolicibacter longobardus</name>
    <dbReference type="NCBI Taxonomy" id="1108812"/>
    <lineage>
        <taxon>Bacteria</taxon>
        <taxon>Bacillati</taxon>
        <taxon>Actinomycetota</taxon>
        <taxon>Actinomycetes</taxon>
        <taxon>Mycobacteriales</taxon>
        <taxon>Mycobacteriaceae</taxon>
        <taxon>Mycolicibacter</taxon>
    </lineage>
</organism>
<evidence type="ECO:0000256" key="1">
    <source>
        <dbReference type="SAM" id="MobiDB-lite"/>
    </source>
</evidence>
<gene>
    <name evidence="2" type="ORF">AWC16_20545</name>
</gene>
<comment type="caution">
    <text evidence="2">The sequence shown here is derived from an EMBL/GenBank/DDBJ whole genome shotgun (WGS) entry which is preliminary data.</text>
</comment>
<evidence type="ECO:0000313" key="3">
    <source>
        <dbReference type="Proteomes" id="UP000193866"/>
    </source>
</evidence>
<evidence type="ECO:0000313" key="2">
    <source>
        <dbReference type="EMBL" id="ORW08120.1"/>
    </source>
</evidence>
<dbReference type="OrthoDB" id="8685584at2"/>
<dbReference type="AlphaFoldDB" id="A0A1X1YAT2"/>
<dbReference type="Proteomes" id="UP000193866">
    <property type="component" value="Unassembled WGS sequence"/>
</dbReference>
<reference evidence="2 3" key="1">
    <citation type="submission" date="2016-01" db="EMBL/GenBank/DDBJ databases">
        <title>The new phylogeny of the genus Mycobacterium.</title>
        <authorList>
            <person name="Tarcisio F."/>
            <person name="Conor M."/>
            <person name="Antonella G."/>
            <person name="Elisabetta G."/>
            <person name="Giulia F.S."/>
            <person name="Sara T."/>
            <person name="Anna F."/>
            <person name="Clotilde B."/>
            <person name="Roberto B."/>
            <person name="Veronica D.S."/>
            <person name="Fabio R."/>
            <person name="Monica P."/>
            <person name="Olivier J."/>
            <person name="Enrico T."/>
            <person name="Nicola S."/>
        </authorList>
    </citation>
    <scope>NUCLEOTIDE SEQUENCE [LARGE SCALE GENOMIC DNA]</scope>
    <source>
        <strain evidence="2 3">DSM 45394</strain>
    </source>
</reference>
<feature type="region of interest" description="Disordered" evidence="1">
    <location>
        <begin position="41"/>
        <end position="60"/>
    </location>
</feature>
<protein>
    <submittedName>
        <fullName evidence="2">Uncharacterized protein</fullName>
    </submittedName>
</protein>
<proteinExistence type="predicted"/>
<sequence>MTTPEDEARTDETWHRLREWSYGQTPSERLAALMLDEEGFTDIDPSHPLGGKDGGRDGECTRDSSKWTWAVYFPRGQQDFTTIEKKLKDDIAAARKHKPVGIAFVTNQELRLAERRDLRELGGDLDIDIYHLERLATILDRPRMAATRQQFLKISPGRPPMIVRASVAGTAMSFTDEDAVIDVLVDIHEHQIRKRSEEAQERGAGRLPLFAPLEPVSLYQSLGPKSPEPPKALTENEITDSAQAFREALQQDWDWSRDYLAAAAGAGLKFTIENLETSFLNNVEIVLTFGGARGVDWTAPDSFELDKMQDRHWKPPNWHITGLDYGTLRLKDYPVTYDHNDDGDLEVTITLTTLRPRKKWTSAEHDIVLMLREDDIDDVNVTYTVTADGYNELFEGDPITVSVEHVSAFNALADLLGVGKEE</sequence>
<dbReference type="EMBL" id="LQPG01000039">
    <property type="protein sequence ID" value="ORW08120.1"/>
    <property type="molecule type" value="Genomic_DNA"/>
</dbReference>
<name>A0A1X1YAT2_9MYCO</name>
<dbReference type="RefSeq" id="WP_085266399.1">
    <property type="nucleotide sequence ID" value="NZ_LQPG01000039.1"/>
</dbReference>